<proteinExistence type="predicted"/>
<reference evidence="3 4" key="1">
    <citation type="journal article" date="2019" name="Commun. Biol.">
        <title>The bagworm genome reveals a unique fibroin gene that provides high tensile strength.</title>
        <authorList>
            <person name="Kono N."/>
            <person name="Nakamura H."/>
            <person name="Ohtoshi R."/>
            <person name="Tomita M."/>
            <person name="Numata K."/>
            <person name="Arakawa K."/>
        </authorList>
    </citation>
    <scope>NUCLEOTIDE SEQUENCE [LARGE SCALE GENOMIC DNA]</scope>
</reference>
<feature type="transmembrane region" description="Helical" evidence="2">
    <location>
        <begin position="44"/>
        <end position="67"/>
    </location>
</feature>
<evidence type="ECO:0000256" key="1">
    <source>
        <dbReference type="SAM" id="MobiDB-lite"/>
    </source>
</evidence>
<comment type="caution">
    <text evidence="3">The sequence shown here is derived from an EMBL/GenBank/DDBJ whole genome shotgun (WGS) entry which is preliminary data.</text>
</comment>
<name>A0A4C1YK33_EUMVA</name>
<keyword evidence="2" id="KW-0472">Membrane</keyword>
<evidence type="ECO:0000313" key="4">
    <source>
        <dbReference type="Proteomes" id="UP000299102"/>
    </source>
</evidence>
<keyword evidence="2" id="KW-1133">Transmembrane helix</keyword>
<organism evidence="3 4">
    <name type="scientific">Eumeta variegata</name>
    <name type="common">Bagworm moth</name>
    <name type="synonym">Eumeta japonica</name>
    <dbReference type="NCBI Taxonomy" id="151549"/>
    <lineage>
        <taxon>Eukaryota</taxon>
        <taxon>Metazoa</taxon>
        <taxon>Ecdysozoa</taxon>
        <taxon>Arthropoda</taxon>
        <taxon>Hexapoda</taxon>
        <taxon>Insecta</taxon>
        <taxon>Pterygota</taxon>
        <taxon>Neoptera</taxon>
        <taxon>Endopterygota</taxon>
        <taxon>Lepidoptera</taxon>
        <taxon>Glossata</taxon>
        <taxon>Ditrysia</taxon>
        <taxon>Tineoidea</taxon>
        <taxon>Psychidae</taxon>
        <taxon>Oiketicinae</taxon>
        <taxon>Eumeta</taxon>
    </lineage>
</organism>
<gene>
    <name evidence="3" type="ORF">EVAR_58465_1</name>
</gene>
<dbReference type="EMBL" id="BGZK01001302">
    <property type="protein sequence ID" value="GBP76741.1"/>
    <property type="molecule type" value="Genomic_DNA"/>
</dbReference>
<keyword evidence="2" id="KW-0812">Transmembrane</keyword>
<dbReference type="Proteomes" id="UP000299102">
    <property type="component" value="Unassembled WGS sequence"/>
</dbReference>
<sequence>MSKGRGKMFAGRGAGAAQRPDGAQSRRSFLLFIISPRRPASRAVVRNCILVVGLYTSVVLMKFWFLLCSNFSEGLPSAFNQEIKQEVEKWQGIQ</sequence>
<evidence type="ECO:0000256" key="2">
    <source>
        <dbReference type="SAM" id="Phobius"/>
    </source>
</evidence>
<feature type="region of interest" description="Disordered" evidence="1">
    <location>
        <begin position="1"/>
        <end position="24"/>
    </location>
</feature>
<dbReference type="AlphaFoldDB" id="A0A4C1YK33"/>
<accession>A0A4C1YK33</accession>
<evidence type="ECO:0000313" key="3">
    <source>
        <dbReference type="EMBL" id="GBP76741.1"/>
    </source>
</evidence>
<keyword evidence="4" id="KW-1185">Reference proteome</keyword>
<protein>
    <submittedName>
        <fullName evidence="3">Uncharacterized protein</fullName>
    </submittedName>
</protein>